<accession>A0A8H4IV58</accession>
<feature type="coiled-coil region" evidence="1">
    <location>
        <begin position="290"/>
        <end position="317"/>
    </location>
</feature>
<organism evidence="3 4">
    <name type="scientific">Botryosphaeria dothidea</name>
    <dbReference type="NCBI Taxonomy" id="55169"/>
    <lineage>
        <taxon>Eukaryota</taxon>
        <taxon>Fungi</taxon>
        <taxon>Dikarya</taxon>
        <taxon>Ascomycota</taxon>
        <taxon>Pezizomycotina</taxon>
        <taxon>Dothideomycetes</taxon>
        <taxon>Dothideomycetes incertae sedis</taxon>
        <taxon>Botryosphaeriales</taxon>
        <taxon>Botryosphaeriaceae</taxon>
        <taxon>Botryosphaeria</taxon>
    </lineage>
</organism>
<evidence type="ECO:0000313" key="3">
    <source>
        <dbReference type="EMBL" id="KAF4306919.1"/>
    </source>
</evidence>
<feature type="compositionally biased region" description="Polar residues" evidence="2">
    <location>
        <begin position="252"/>
        <end position="262"/>
    </location>
</feature>
<keyword evidence="1" id="KW-0175">Coiled coil</keyword>
<feature type="compositionally biased region" description="Low complexity" evidence="2">
    <location>
        <begin position="59"/>
        <end position="75"/>
    </location>
</feature>
<feature type="compositionally biased region" description="Polar residues" evidence="2">
    <location>
        <begin position="520"/>
        <end position="531"/>
    </location>
</feature>
<sequence length="626" mass="68650">MTEPSPKRRRTSAEPPPEVSAAGDFRPRNVLRRTPPRRASWLSPTKASLARFNPEILSRRASAVSATGSSSAQVSPTNRGQRARAYVLGESQQQPDAVPTAEDGGQRRQSIGGRKLPSMDVLHGAGADADRPEIDPAAPDGGQRRLSLGGRMLPSRDVLQAAAADQMAQETTQTERNPAVEDDLPMHPTGSPTARPDLPPQEGLFSSPSKRPRRNKSLGHRLSSPFKPRESPLRLEPPTSNPDADAEEPNKNQRAQVRQSPQVAGVNDTERRQARIVPTKVEVDPRQQEKEHLQYRLRELQEEVKQYEQEVRRSRNAPEDGEDNSALISLVNKANPVPPVEQPGALPLSSLLSAFLPLAKLVNPLTPPPDEPGKPLPSHEPVELDDPLPHLQLFTSFNYESKVDVGKDSGLQVHSISMRSPASLLRLDFEMTANPATQSVSNLDIQFLSPWASSELGSWITQRAAENDVGAVCWAAESYYDLTVKRAKCWAQCYREFGRLLNDSTTAKTTKNGKKAGQHRGNQQTVPTSSNIEEEAEEVSGIGNDLAGKEQDGYSMSRAELVFWNIQFDWTGEAESVVGADVALPGVWREADDRSSLKKIPATFDKLVEEMGVFEAIGIMVGLLFS</sequence>
<dbReference type="Proteomes" id="UP000572817">
    <property type="component" value="Unassembled WGS sequence"/>
</dbReference>
<dbReference type="EMBL" id="WWBZ02000033">
    <property type="protein sequence ID" value="KAF4306919.1"/>
    <property type="molecule type" value="Genomic_DNA"/>
</dbReference>
<keyword evidence="4" id="KW-1185">Reference proteome</keyword>
<evidence type="ECO:0000256" key="2">
    <source>
        <dbReference type="SAM" id="MobiDB-lite"/>
    </source>
</evidence>
<dbReference type="AlphaFoldDB" id="A0A8H4IV58"/>
<feature type="compositionally biased region" description="Basic residues" evidence="2">
    <location>
        <begin position="210"/>
        <end position="219"/>
    </location>
</feature>
<comment type="caution">
    <text evidence="3">The sequence shown here is derived from an EMBL/GenBank/DDBJ whole genome shotgun (WGS) entry which is preliminary data.</text>
</comment>
<name>A0A8H4IV58_9PEZI</name>
<feature type="region of interest" description="Disordered" evidence="2">
    <location>
        <begin position="1"/>
        <end position="288"/>
    </location>
</feature>
<protein>
    <submittedName>
        <fullName evidence="3">Uncharacterized protein</fullName>
    </submittedName>
</protein>
<reference evidence="3" key="1">
    <citation type="submission" date="2020-04" db="EMBL/GenBank/DDBJ databases">
        <title>Genome Assembly and Annotation of Botryosphaeria dothidea sdau 11-99, a Latent Pathogen of Apple Fruit Ring Rot in China.</title>
        <authorList>
            <person name="Yu C."/>
            <person name="Diao Y."/>
            <person name="Lu Q."/>
            <person name="Zhao J."/>
            <person name="Cui S."/>
            <person name="Peng C."/>
            <person name="He B."/>
            <person name="Liu H."/>
        </authorList>
    </citation>
    <scope>NUCLEOTIDE SEQUENCE [LARGE SCALE GENOMIC DNA]</scope>
    <source>
        <strain evidence="3">Sdau11-99</strain>
    </source>
</reference>
<dbReference type="OrthoDB" id="4160836at2759"/>
<feature type="region of interest" description="Disordered" evidence="2">
    <location>
        <begin position="507"/>
        <end position="534"/>
    </location>
</feature>
<feature type="region of interest" description="Disordered" evidence="2">
    <location>
        <begin position="363"/>
        <end position="385"/>
    </location>
</feature>
<gene>
    <name evidence="3" type="ORF">GTA08_BOTSDO05630</name>
</gene>
<evidence type="ECO:0000256" key="1">
    <source>
        <dbReference type="SAM" id="Coils"/>
    </source>
</evidence>
<evidence type="ECO:0000313" key="4">
    <source>
        <dbReference type="Proteomes" id="UP000572817"/>
    </source>
</evidence>
<proteinExistence type="predicted"/>